<keyword evidence="1" id="KW-0812">Transmembrane</keyword>
<feature type="transmembrane region" description="Helical" evidence="1">
    <location>
        <begin position="18"/>
        <end position="37"/>
    </location>
</feature>
<dbReference type="InterPro" id="IPR058709">
    <property type="entry name" value="BSH_RND-rel"/>
</dbReference>
<keyword evidence="4" id="KW-1185">Reference proteome</keyword>
<reference evidence="4" key="1">
    <citation type="submission" date="2015-07" db="EMBL/GenBank/DDBJ databases">
        <title>Complete Genome of Thermincola ferriacetica strain Z-0001T.</title>
        <authorList>
            <person name="Lusk B."/>
            <person name="Badalamenti J.P."/>
            <person name="Parameswaran P."/>
            <person name="Bond D.R."/>
            <person name="Torres C.I."/>
        </authorList>
    </citation>
    <scope>NUCLEOTIDE SEQUENCE [LARGE SCALE GENOMIC DNA]</scope>
    <source>
        <strain evidence="4">Z-0001</strain>
    </source>
</reference>
<proteinExistence type="predicted"/>
<keyword evidence="1" id="KW-1133">Transmembrane helix</keyword>
<gene>
    <name evidence="3" type="ORF">Tfer_3231</name>
</gene>
<organism evidence="3 4">
    <name type="scientific">Thermincola ferriacetica</name>
    <dbReference type="NCBI Taxonomy" id="281456"/>
    <lineage>
        <taxon>Bacteria</taxon>
        <taxon>Bacillati</taxon>
        <taxon>Bacillota</taxon>
        <taxon>Clostridia</taxon>
        <taxon>Eubacteriales</taxon>
        <taxon>Thermincolaceae</taxon>
        <taxon>Thermincola</taxon>
    </lineage>
</organism>
<evidence type="ECO:0000313" key="4">
    <source>
        <dbReference type="Proteomes" id="UP000037175"/>
    </source>
</evidence>
<evidence type="ECO:0000259" key="2">
    <source>
        <dbReference type="Pfam" id="PF26018"/>
    </source>
</evidence>
<dbReference type="Pfam" id="PF26018">
    <property type="entry name" value="BSH_RND_rel"/>
    <property type="match status" value="1"/>
</dbReference>
<sequence>MNKPGRNSKRRHPKKRRLILRGVLFAAIGFYLVWVIFNYVSDTLKAKLVETQVANYDYIQSTVDFNGILVRDETVLSVPNHGKLAIVASEGERVRVGAVVFKVNIPDVRGRDGVTAINISSPRAGLVSYRLDGLEKLLVPHNVNIMDLFGIFAGHTLQSLKYDDNQVVEAGQTVAKVVNNLEPMLVLGELPNQPVFLKKIKPGGRVLVDLGLAGSKPVYLTVVEAKPTGDKLRIVLELNDFAKEFIQNRVHTFRLISDRFEGYIVPEQALVYKDNKPGIYTVYKNLTRWQPVKIEGKVKDQVAVSGLEPETTYVINPKYIEEGQPVN</sequence>
<comment type="caution">
    <text evidence="3">The sequence shown here is derived from an EMBL/GenBank/DDBJ whole genome shotgun (WGS) entry which is preliminary data.</text>
</comment>
<name>A0A0L6VYE3_9FIRM</name>
<dbReference type="AlphaFoldDB" id="A0A0L6VYE3"/>
<evidence type="ECO:0000256" key="1">
    <source>
        <dbReference type="SAM" id="Phobius"/>
    </source>
</evidence>
<feature type="domain" description="RND related barrel-sandwich hybrid" evidence="2">
    <location>
        <begin position="73"/>
        <end position="179"/>
    </location>
</feature>
<accession>A0A0L6VYE3</accession>
<protein>
    <recommendedName>
        <fullName evidence="2">RND related barrel-sandwich hybrid domain-containing protein</fullName>
    </recommendedName>
</protein>
<dbReference type="RefSeq" id="WP_052219141.1">
    <property type="nucleotide sequence ID" value="NZ_LGTE01000042.1"/>
</dbReference>
<dbReference type="Proteomes" id="UP000037175">
    <property type="component" value="Unassembled WGS sequence"/>
</dbReference>
<evidence type="ECO:0000313" key="3">
    <source>
        <dbReference type="EMBL" id="KNZ68231.1"/>
    </source>
</evidence>
<keyword evidence="1" id="KW-0472">Membrane</keyword>
<dbReference type="EMBL" id="LGTE01000042">
    <property type="protein sequence ID" value="KNZ68231.1"/>
    <property type="molecule type" value="Genomic_DNA"/>
</dbReference>